<dbReference type="InterPro" id="IPR056165">
    <property type="entry name" value="Beta-prop_ELP1_2nd"/>
</dbReference>
<feature type="domain" description="ELP1 three-helical bundle" evidence="12">
    <location>
        <begin position="1098"/>
        <end position="1273"/>
    </location>
</feature>
<dbReference type="Pfam" id="PF23936">
    <property type="entry name" value="HB_ELP1"/>
    <property type="match status" value="1"/>
</dbReference>
<dbReference type="Pfam" id="PF23878">
    <property type="entry name" value="TPR_ELP1"/>
    <property type="match status" value="1"/>
</dbReference>
<comment type="function">
    <text evidence="6">Component of the elongator complex which is required for multiple tRNA modifications, including mcm5U (5-methoxycarbonylmethyl uridine), mcm5s2U (5-methoxycarbonylmethyl-2-thiouridine), and ncm5U (5-carbamoylmethyl uridine). The elongator complex catalyzes formation of carboxymethyluridine in the wobble base at position 34 in tRNAs.</text>
</comment>
<dbReference type="InterPro" id="IPR056169">
    <property type="entry name" value="HB_ELP1"/>
</dbReference>
<evidence type="ECO:0000256" key="4">
    <source>
        <dbReference type="ARBA" id="ARBA00022694"/>
    </source>
</evidence>
<sequence>MRNLRNIGRSLIKTPSERHVTAASWDVGQDDGIVASFGPTAKSSLIDLRRWKKREKEWQVIASWDAPCPLPDLECDKVLDLHHFPDLQTTCLVLAGGDLIVVREDPLEHEEKIEIVGSVDVGIAAAAWSPDEELLAIATNASTVLYMTRDFENTVNLSLSFEDLKVSNHVSVGWGKKETQFKGKKARALRDPTVPETVDEGLLHTSDDRTTTISWRGDGAYVAVNSIEGPRRIIRVYSREGVLDSVSEPVDNLLGALSWRPEGNLIAGIQLSEKTARVVFFERNGLRHGQFELRLSAEELLDLGPSIKLKWNVDSSVLVICLRKQVQLWTMGNYHYYLKQELDDIEGFCWHPEKPLHFTAWNDDIIQTLAYASVVTNSPTSSPNDHGLIPVIDGRSLKVTPLRVANVPPPMAFCEIQIDHPIIDVAVSVQDKTLLIAILSRYNLELWEMKATSIQDAPTRRWQVPMHVKAPTMRVQLAFNVDVLCILQSALTGWGILLVALDGVKKNAIQSMDQHPQVLANHVVGKVSKHVLVVDDHSGASVTDGQAQTREFASSKRLGVAHQKSTKQTVNCAVYGFPSQTVQRSDTNTNPQDTKPLTNGNSETTHGSGVNGVISHEQYIVFRLDEHGSLFANERCLARGCTSFTLTPAHLIFTTTQLLKFVHLTQDTETLEIPADNAESDERCRSIERGARLVTVMPSIFALVLQMPRGNLETIYPRALVLAGIRRSINRKQYRKAFFACRNHRVDLNILYDHNPEQFCSNITLFVDQVQKTEHIDLFLSSLRNEDVSRTMYKETLTNPESQTPPQITTTDQDSKINAVCDRFLAVFKDKASERLQNTLTAHVCKTPPDLDAALMQIEKIRKSANNRQKVDALIEHICFLVDVNRLYDNALGLYCLELTLLVAQQSQKDPREYLPFLQNLQQMPPLRRQFSIDDILSRHVKALKSLLELDAFDEVKSYVIKHGLYQQALEHYRYRDDKLRDIIRIYAEHLEQTGRFREAGIAYESLKDHESACEAFRQAHLWRESLSNASFVPFETSRLQSLARDLSDDMAETKDFHSAALINQDYLSDLPTAARLFCKGYHFPDAVRIAALHQRLDLLEAVIDPGLVEGMATMTELLADCKSQLHAQIPRIREVRAKKAEDPLAYWEGDIPGGGDVPDDVSIAPTDASTTGGSLFTRYTNRTGTVGTNATRRTSKNRRREERKRARGKKGSVYEEEYLVNSVARLIERVNSVNEEVGRLVMALAQRGMRERARAVQSAMLEVTEMCNGCLDEVFQGGVVKESDESNLGKDSGVDFRPQGADGVLAESLEESSKPQKAPVVRGFDRLPLLR</sequence>
<dbReference type="Pfam" id="PF04762">
    <property type="entry name" value="Beta-prop_ELP1_1st"/>
    <property type="match status" value="1"/>
</dbReference>
<evidence type="ECO:0000259" key="9">
    <source>
        <dbReference type="Pfam" id="PF23797"/>
    </source>
</evidence>
<evidence type="ECO:0000256" key="1">
    <source>
        <dbReference type="ARBA" id="ARBA00005043"/>
    </source>
</evidence>
<dbReference type="SUPFAM" id="SSF69322">
    <property type="entry name" value="Tricorn protease domain 2"/>
    <property type="match status" value="1"/>
</dbReference>
<dbReference type="PANTHER" id="PTHR12747:SF0">
    <property type="entry name" value="ELONGATOR COMPLEX PROTEIN 1"/>
    <property type="match status" value="1"/>
</dbReference>
<dbReference type="InterPro" id="IPR006849">
    <property type="entry name" value="Elp1"/>
</dbReference>
<feature type="compositionally biased region" description="Polar residues" evidence="7">
    <location>
        <begin position="1168"/>
        <end position="1189"/>
    </location>
</feature>
<keyword evidence="4" id="KW-0819">tRNA processing</keyword>
<feature type="domain" description="ELP1 first N-terminal beta-propeller" evidence="8">
    <location>
        <begin position="1"/>
        <end position="353"/>
    </location>
</feature>
<dbReference type="GO" id="GO:0000049">
    <property type="term" value="F:tRNA binding"/>
    <property type="evidence" value="ECO:0007669"/>
    <property type="project" value="TreeGrafter"/>
</dbReference>
<feature type="domain" description="ELP1 N-terminal second beta-propeller" evidence="9">
    <location>
        <begin position="391"/>
        <end position="694"/>
    </location>
</feature>
<evidence type="ECO:0000256" key="6">
    <source>
        <dbReference type="PIRNR" id="PIRNR017233"/>
    </source>
</evidence>
<evidence type="ECO:0000259" key="10">
    <source>
        <dbReference type="Pfam" id="PF23878"/>
    </source>
</evidence>
<dbReference type="InterPro" id="IPR056164">
    <property type="entry name" value="Beta-prop_ELP1_1st"/>
</dbReference>
<reference evidence="13" key="1">
    <citation type="journal article" date="2023" name="Genome Biol. Evol.">
        <title>First Whole Genome Sequence and Flow Cytometry Genome Size Data for the Lichen-Forming Fungus Ramalina farinacea (Ascomycota).</title>
        <authorList>
            <person name="Llewellyn T."/>
            <person name="Mian S."/>
            <person name="Hill R."/>
            <person name="Leitch I.J."/>
            <person name="Gaya E."/>
        </authorList>
    </citation>
    <scope>NUCLEOTIDE SEQUENCE</scope>
    <source>
        <strain evidence="13">LIQ254RAFAR</strain>
    </source>
</reference>
<feature type="region of interest" description="Disordered" evidence="7">
    <location>
        <begin position="581"/>
        <end position="608"/>
    </location>
</feature>
<evidence type="ECO:0000256" key="7">
    <source>
        <dbReference type="SAM" id="MobiDB-lite"/>
    </source>
</evidence>
<dbReference type="InterPro" id="IPR056166">
    <property type="entry name" value="TPR_ELP1"/>
</dbReference>
<dbReference type="Pfam" id="PF23925">
    <property type="entry name" value="A-sol_ELP1"/>
    <property type="match status" value="1"/>
</dbReference>
<dbReference type="EMBL" id="JAPUFD010000005">
    <property type="protein sequence ID" value="MDI1487164.1"/>
    <property type="molecule type" value="Genomic_DNA"/>
</dbReference>
<comment type="pathway">
    <text evidence="1">tRNA modification; 5-methoxycarbonylmethyl-2-thiouridine-tRNA biosynthesis.</text>
</comment>
<dbReference type="GO" id="GO:0033588">
    <property type="term" value="C:elongator holoenzyme complex"/>
    <property type="evidence" value="ECO:0007669"/>
    <property type="project" value="InterPro"/>
</dbReference>
<dbReference type="GO" id="GO:0005829">
    <property type="term" value="C:cytosol"/>
    <property type="evidence" value="ECO:0007669"/>
    <property type="project" value="TreeGrafter"/>
</dbReference>
<keyword evidence="14" id="KW-1185">Reference proteome</keyword>
<dbReference type="InterPro" id="IPR015943">
    <property type="entry name" value="WD40/YVTN_repeat-like_dom_sf"/>
</dbReference>
<evidence type="ECO:0000313" key="13">
    <source>
        <dbReference type="EMBL" id="MDI1487164.1"/>
    </source>
</evidence>
<accession>A0AA43QK76</accession>
<dbReference type="InterPro" id="IPR056167">
    <property type="entry name" value="A-sol_ELP1"/>
</dbReference>
<keyword evidence="3 6" id="KW-0963">Cytoplasm</keyword>
<evidence type="ECO:0000259" key="11">
    <source>
        <dbReference type="Pfam" id="PF23925"/>
    </source>
</evidence>
<proteinExistence type="inferred from homology"/>
<comment type="subcellular location">
    <subcellularLocation>
        <location evidence="6">Cytoplasm</location>
    </subcellularLocation>
    <subcellularLocation>
        <location evidence="6">Nucleus</location>
    </subcellularLocation>
</comment>
<evidence type="ECO:0000256" key="3">
    <source>
        <dbReference type="ARBA" id="ARBA00022490"/>
    </source>
</evidence>
<organism evidence="13 14">
    <name type="scientific">Ramalina farinacea</name>
    <dbReference type="NCBI Taxonomy" id="258253"/>
    <lineage>
        <taxon>Eukaryota</taxon>
        <taxon>Fungi</taxon>
        <taxon>Dikarya</taxon>
        <taxon>Ascomycota</taxon>
        <taxon>Pezizomycotina</taxon>
        <taxon>Lecanoromycetes</taxon>
        <taxon>OSLEUM clade</taxon>
        <taxon>Lecanoromycetidae</taxon>
        <taxon>Lecanorales</taxon>
        <taxon>Lecanorineae</taxon>
        <taxon>Ramalinaceae</taxon>
        <taxon>Ramalina</taxon>
    </lineage>
</organism>
<dbReference type="Proteomes" id="UP001161017">
    <property type="component" value="Unassembled WGS sequence"/>
</dbReference>
<dbReference type="Gene3D" id="2.130.10.10">
    <property type="entry name" value="YVTN repeat-like/Quinoprotein amine dehydrogenase"/>
    <property type="match status" value="1"/>
</dbReference>
<comment type="caution">
    <text evidence="13">The sequence shown here is derived from an EMBL/GenBank/DDBJ whole genome shotgun (WGS) entry which is preliminary data.</text>
</comment>
<dbReference type="GO" id="GO:0005634">
    <property type="term" value="C:nucleus"/>
    <property type="evidence" value="ECO:0007669"/>
    <property type="project" value="UniProtKB-SubCell"/>
</dbReference>
<evidence type="ECO:0000259" key="12">
    <source>
        <dbReference type="Pfam" id="PF23936"/>
    </source>
</evidence>
<evidence type="ECO:0000256" key="2">
    <source>
        <dbReference type="ARBA" id="ARBA00006086"/>
    </source>
</evidence>
<name>A0AA43QK76_9LECA</name>
<gene>
    <name evidence="13" type="primary">ELP1</name>
    <name evidence="13" type="ORF">OHK93_006432</name>
</gene>
<dbReference type="GO" id="GO:0002926">
    <property type="term" value="P:tRNA wobble base 5-methoxycarbonylmethyl-2-thiouridinylation"/>
    <property type="evidence" value="ECO:0007669"/>
    <property type="project" value="TreeGrafter"/>
</dbReference>
<evidence type="ECO:0000259" key="8">
    <source>
        <dbReference type="Pfam" id="PF04762"/>
    </source>
</evidence>
<evidence type="ECO:0000313" key="14">
    <source>
        <dbReference type="Proteomes" id="UP001161017"/>
    </source>
</evidence>
<feature type="region of interest" description="Disordered" evidence="7">
    <location>
        <begin position="1168"/>
        <end position="1212"/>
    </location>
</feature>
<comment type="similarity">
    <text evidence="2 6">Belongs to the ELP1/IKA1 family.</text>
</comment>
<dbReference type="PIRSF" id="PIRSF017233">
    <property type="entry name" value="IKAP"/>
    <property type="match status" value="1"/>
</dbReference>
<dbReference type="Pfam" id="PF23797">
    <property type="entry name" value="Beta-prop_ELP1_2nd"/>
    <property type="match status" value="1"/>
</dbReference>
<evidence type="ECO:0000256" key="5">
    <source>
        <dbReference type="ARBA" id="ARBA00029535"/>
    </source>
</evidence>
<feature type="domain" description="ELP1 alpha-solenoid" evidence="11">
    <location>
        <begin position="718"/>
        <end position="921"/>
    </location>
</feature>
<keyword evidence="6" id="KW-0539">Nucleus</keyword>
<protein>
    <recommendedName>
        <fullName evidence="5 6">Elongator complex protein 1</fullName>
    </recommendedName>
</protein>
<feature type="region of interest" description="Disordered" evidence="7">
    <location>
        <begin position="1307"/>
        <end position="1332"/>
    </location>
</feature>
<dbReference type="PANTHER" id="PTHR12747">
    <property type="entry name" value="ELONGATOR COMPLEX PROTEIN 1"/>
    <property type="match status" value="1"/>
</dbReference>
<feature type="domain" description="ELP1 TPR" evidence="10">
    <location>
        <begin position="930"/>
        <end position="1089"/>
    </location>
</feature>